<keyword evidence="3" id="KW-1185">Reference proteome</keyword>
<proteinExistence type="predicted"/>
<dbReference type="EMBL" id="CM029050">
    <property type="protein sequence ID" value="KAG2567091.1"/>
    <property type="molecule type" value="Genomic_DNA"/>
</dbReference>
<protein>
    <recommendedName>
        <fullName evidence="1">Endonuclease/exonuclease/phosphatase domain-containing protein</fullName>
    </recommendedName>
</protein>
<dbReference type="Gene3D" id="3.60.10.10">
    <property type="entry name" value="Endonuclease/exonuclease/phosphatase"/>
    <property type="match status" value="1"/>
</dbReference>
<dbReference type="InterPro" id="IPR036691">
    <property type="entry name" value="Endo/exonu/phosph_ase_sf"/>
</dbReference>
<sequence>MNALAWNCRGIGNPRTVHELSGFVRSLHPKIVFLCETRVSSDRVSNLKWRLGLRNCLAISSVGLSGGLALFWDESLYVSLLSQGDRHIDVLIKEEPSQAPWRATFVYGEPRVENRYKMWDLLRNLCGEWAGPWFLMGDFNEAMWQYEHFSETPRAERHMMDFREVLSHCDLHDIGFSGLPWTYNNNQAGSRNIRVRLDRGVANSDWSLRFPGAQINHLCSSRSDHKARVLYEIMWERDPSLGSVLEKAWMRRNPGSDLGSLAKNLKHMAASLKTWRREKFGNVTKEIERLRSLLEQLEGEDNIGNRAEILQVKINLDELLYREEMMWLQRSRINWLKEGDRNTRYFHRKARWRAKKNRIRKLKREDGSWCANQEEMKGMASQYFSDLFLKTCL</sequence>
<dbReference type="Proteomes" id="UP000823388">
    <property type="component" value="Chromosome 7N"/>
</dbReference>
<dbReference type="PANTHER" id="PTHR35218:SF9">
    <property type="entry name" value="ENDONUCLEASE_EXONUCLEASE_PHOSPHATASE DOMAIN-CONTAINING PROTEIN"/>
    <property type="match status" value="1"/>
</dbReference>
<dbReference type="GO" id="GO:0003824">
    <property type="term" value="F:catalytic activity"/>
    <property type="evidence" value="ECO:0007669"/>
    <property type="project" value="InterPro"/>
</dbReference>
<dbReference type="Pfam" id="PF03372">
    <property type="entry name" value="Exo_endo_phos"/>
    <property type="match status" value="1"/>
</dbReference>
<dbReference type="PANTHER" id="PTHR35218">
    <property type="entry name" value="RNASE H DOMAIN-CONTAINING PROTEIN"/>
    <property type="match status" value="1"/>
</dbReference>
<feature type="domain" description="Endonuclease/exonuclease/phosphatase" evidence="1">
    <location>
        <begin position="5"/>
        <end position="225"/>
    </location>
</feature>
<comment type="caution">
    <text evidence="2">The sequence shown here is derived from an EMBL/GenBank/DDBJ whole genome shotgun (WGS) entry which is preliminary data.</text>
</comment>
<evidence type="ECO:0000313" key="2">
    <source>
        <dbReference type="EMBL" id="KAG2567091.1"/>
    </source>
</evidence>
<dbReference type="SUPFAM" id="SSF56219">
    <property type="entry name" value="DNase I-like"/>
    <property type="match status" value="1"/>
</dbReference>
<evidence type="ECO:0000313" key="3">
    <source>
        <dbReference type="Proteomes" id="UP000823388"/>
    </source>
</evidence>
<dbReference type="InterPro" id="IPR005135">
    <property type="entry name" value="Endo/exonuclease/phosphatase"/>
</dbReference>
<accession>A0A8T0PX54</accession>
<gene>
    <name evidence="2" type="ORF">PVAP13_7NG219934</name>
</gene>
<dbReference type="AlphaFoldDB" id="A0A8T0PX54"/>
<reference evidence="2" key="1">
    <citation type="submission" date="2020-05" db="EMBL/GenBank/DDBJ databases">
        <title>WGS assembly of Panicum virgatum.</title>
        <authorList>
            <person name="Lovell J.T."/>
            <person name="Jenkins J."/>
            <person name="Shu S."/>
            <person name="Juenger T.E."/>
            <person name="Schmutz J."/>
        </authorList>
    </citation>
    <scope>NUCLEOTIDE SEQUENCE</scope>
    <source>
        <strain evidence="2">AP13</strain>
    </source>
</reference>
<organism evidence="2 3">
    <name type="scientific">Panicum virgatum</name>
    <name type="common">Blackwell switchgrass</name>
    <dbReference type="NCBI Taxonomy" id="38727"/>
    <lineage>
        <taxon>Eukaryota</taxon>
        <taxon>Viridiplantae</taxon>
        <taxon>Streptophyta</taxon>
        <taxon>Embryophyta</taxon>
        <taxon>Tracheophyta</taxon>
        <taxon>Spermatophyta</taxon>
        <taxon>Magnoliopsida</taxon>
        <taxon>Liliopsida</taxon>
        <taxon>Poales</taxon>
        <taxon>Poaceae</taxon>
        <taxon>PACMAD clade</taxon>
        <taxon>Panicoideae</taxon>
        <taxon>Panicodae</taxon>
        <taxon>Paniceae</taxon>
        <taxon>Panicinae</taxon>
        <taxon>Panicum</taxon>
        <taxon>Panicum sect. Hiantes</taxon>
    </lineage>
</organism>
<name>A0A8T0PX54_PANVG</name>
<evidence type="ECO:0000259" key="1">
    <source>
        <dbReference type="Pfam" id="PF03372"/>
    </source>
</evidence>